<evidence type="ECO:0000256" key="1">
    <source>
        <dbReference type="SAM" id="Phobius"/>
    </source>
</evidence>
<name>A0A940DQ77_9BACT</name>
<feature type="transmembrane region" description="Helical" evidence="1">
    <location>
        <begin position="78"/>
        <end position="96"/>
    </location>
</feature>
<feature type="transmembrane region" description="Helical" evidence="1">
    <location>
        <begin position="162"/>
        <end position="183"/>
    </location>
</feature>
<reference evidence="2" key="1">
    <citation type="submission" date="2020-10" db="EMBL/GenBank/DDBJ databases">
        <authorList>
            <person name="Gilroy R."/>
        </authorList>
    </citation>
    <scope>NUCLEOTIDE SEQUENCE</scope>
    <source>
        <strain evidence="2">G3-8215</strain>
    </source>
</reference>
<evidence type="ECO:0000313" key="2">
    <source>
        <dbReference type="EMBL" id="MBO8482923.1"/>
    </source>
</evidence>
<gene>
    <name evidence="2" type="ORF">IAB75_02230</name>
</gene>
<feature type="transmembrane region" description="Helical" evidence="1">
    <location>
        <begin position="137"/>
        <end position="156"/>
    </location>
</feature>
<dbReference type="EMBL" id="JADILV010000014">
    <property type="protein sequence ID" value="MBO8482923.1"/>
    <property type="molecule type" value="Genomic_DNA"/>
</dbReference>
<proteinExistence type="predicted"/>
<protein>
    <submittedName>
        <fullName evidence="2">Uncharacterized protein</fullName>
    </submittedName>
</protein>
<accession>A0A940DQ77</accession>
<keyword evidence="1" id="KW-0472">Membrane</keyword>
<dbReference type="Proteomes" id="UP000725002">
    <property type="component" value="Unassembled WGS sequence"/>
</dbReference>
<keyword evidence="1" id="KW-1133">Transmembrane helix</keyword>
<feature type="transmembrane region" description="Helical" evidence="1">
    <location>
        <begin position="53"/>
        <end position="72"/>
    </location>
</feature>
<organism evidence="2 3">
    <name type="scientific">Candidatus Cryptobacteroides avicola</name>
    <dbReference type="NCBI Taxonomy" id="2840757"/>
    <lineage>
        <taxon>Bacteria</taxon>
        <taxon>Pseudomonadati</taxon>
        <taxon>Bacteroidota</taxon>
        <taxon>Bacteroidia</taxon>
        <taxon>Bacteroidales</taxon>
        <taxon>Candidatus Cryptobacteroides</taxon>
    </lineage>
</organism>
<sequence>MDNKDNNILDDDLRQLKDGAAELRKKLGGQTIISDFSACTDAVRKVSRLKKDYLTNAVTLLLFGAPATAFILKTFCGFSWWFCGALWVLMGILAPADSFHKFRMLQKIDFAGDSMLECGRKLAAYKTYFMKGRKNRWPAAVLFALWAIAEALFVVPEEARKDTLIILALGTVLMAFLAFTVLIPDTRRNFRAIDSFIRQVEEMEEQRDRTNPPDR</sequence>
<dbReference type="AlphaFoldDB" id="A0A940DQ77"/>
<comment type="caution">
    <text evidence="2">The sequence shown here is derived from an EMBL/GenBank/DDBJ whole genome shotgun (WGS) entry which is preliminary data.</text>
</comment>
<reference evidence="2" key="2">
    <citation type="journal article" date="2021" name="PeerJ">
        <title>Extensive microbial diversity within the chicken gut microbiome revealed by metagenomics and culture.</title>
        <authorList>
            <person name="Gilroy R."/>
            <person name="Ravi A."/>
            <person name="Getino M."/>
            <person name="Pursley I."/>
            <person name="Horton D.L."/>
            <person name="Alikhan N.F."/>
            <person name="Baker D."/>
            <person name="Gharbi K."/>
            <person name="Hall N."/>
            <person name="Watson M."/>
            <person name="Adriaenssens E.M."/>
            <person name="Foster-Nyarko E."/>
            <person name="Jarju S."/>
            <person name="Secka A."/>
            <person name="Antonio M."/>
            <person name="Oren A."/>
            <person name="Chaudhuri R.R."/>
            <person name="La Ragione R."/>
            <person name="Hildebrand F."/>
            <person name="Pallen M.J."/>
        </authorList>
    </citation>
    <scope>NUCLEOTIDE SEQUENCE</scope>
    <source>
        <strain evidence="2">G3-8215</strain>
    </source>
</reference>
<keyword evidence="1" id="KW-0812">Transmembrane</keyword>
<evidence type="ECO:0000313" key="3">
    <source>
        <dbReference type="Proteomes" id="UP000725002"/>
    </source>
</evidence>